<accession>A0A843YWR3</accession>
<gene>
    <name evidence="1" type="ORF">GEV47_13760</name>
</gene>
<evidence type="ECO:0000313" key="1">
    <source>
        <dbReference type="EMBL" id="MQR01741.1"/>
    </source>
</evidence>
<name>A0A843YWR3_9BURK</name>
<comment type="caution">
    <text evidence="1">The sequence shown here is derived from an EMBL/GenBank/DDBJ whole genome shotgun (WGS) entry which is preliminary data.</text>
</comment>
<proteinExistence type="predicted"/>
<dbReference type="AlphaFoldDB" id="A0A843YWR3"/>
<protein>
    <submittedName>
        <fullName evidence="1">DUF937 domain-containing protein</fullName>
    </submittedName>
</protein>
<dbReference type="SUPFAM" id="SSF140804">
    <property type="entry name" value="YidB-like"/>
    <property type="match status" value="1"/>
</dbReference>
<keyword evidence="2" id="KW-1185">Reference proteome</keyword>
<reference evidence="1 2" key="1">
    <citation type="submission" date="2019-10" db="EMBL/GenBank/DDBJ databases">
        <title>Glaciimonas soli sp. nov., a psychrophilic bacterium isolated from the forest soil of a high elevation mountain in Taiwan.</title>
        <authorList>
            <person name="Wang L.-T."/>
            <person name="Shieh W.Y."/>
        </authorList>
    </citation>
    <scope>NUCLEOTIDE SEQUENCE [LARGE SCALE GENOMIC DNA]</scope>
    <source>
        <strain evidence="1 2">GS1</strain>
    </source>
</reference>
<dbReference type="Gene3D" id="1.10.10.690">
    <property type="entry name" value="YidB-like"/>
    <property type="match status" value="1"/>
</dbReference>
<dbReference type="InterPro" id="IPR027405">
    <property type="entry name" value="YidB-like"/>
</dbReference>
<evidence type="ECO:0000313" key="2">
    <source>
        <dbReference type="Proteomes" id="UP000451565"/>
    </source>
</evidence>
<dbReference type="RefSeq" id="WP_153235334.1">
    <property type="nucleotide sequence ID" value="NZ_WINI01000007.1"/>
</dbReference>
<sequence>MGLLDGVLGQLAGGLLGGQQGQANDPKAAIVSGLLNAFSGQQAAGTAAAGGGIGAILGQLEASGLGDQVKSWVGNGANLPVSADQIHAALGSSPLLQQLAQSAGITPEAVSGHLAEILPGAINHLTPNGEVPAAGAALPDLGGLGNLLSGFLGGNKQA</sequence>
<dbReference type="EMBL" id="WINI01000007">
    <property type="protein sequence ID" value="MQR01741.1"/>
    <property type="molecule type" value="Genomic_DNA"/>
</dbReference>
<dbReference type="InterPro" id="IPR045372">
    <property type="entry name" value="YidB"/>
</dbReference>
<dbReference type="OrthoDB" id="9795283at2"/>
<organism evidence="1 2">
    <name type="scientific">Glaciimonas soli</name>
    <dbReference type="NCBI Taxonomy" id="2590999"/>
    <lineage>
        <taxon>Bacteria</taxon>
        <taxon>Pseudomonadati</taxon>
        <taxon>Pseudomonadota</taxon>
        <taxon>Betaproteobacteria</taxon>
        <taxon>Burkholderiales</taxon>
        <taxon>Oxalobacteraceae</taxon>
        <taxon>Glaciimonas</taxon>
    </lineage>
</organism>
<dbReference type="Proteomes" id="UP000451565">
    <property type="component" value="Unassembled WGS sequence"/>
</dbReference>
<dbReference type="Pfam" id="PF20159">
    <property type="entry name" value="YidB"/>
    <property type="match status" value="1"/>
</dbReference>